<dbReference type="PANTHER" id="PTHR44688:SF16">
    <property type="entry name" value="DNA-BINDING TRANSCRIPTIONAL ACTIVATOR DEVR_DOSR"/>
    <property type="match status" value="1"/>
</dbReference>
<dbReference type="SUPFAM" id="SSF75516">
    <property type="entry name" value="Pheromone-binding domain of LuxR-like quorum-sensing transcription factors"/>
    <property type="match status" value="1"/>
</dbReference>
<evidence type="ECO:0000256" key="2">
    <source>
        <dbReference type="ARBA" id="ARBA00023125"/>
    </source>
</evidence>
<dbReference type="Proteomes" id="UP000198634">
    <property type="component" value="Unassembled WGS sequence"/>
</dbReference>
<evidence type="ECO:0000313" key="5">
    <source>
        <dbReference type="EMBL" id="SEP59843.1"/>
    </source>
</evidence>
<keyword evidence="2" id="KW-0238">DNA-binding</keyword>
<dbReference type="InterPro" id="IPR036693">
    <property type="entry name" value="TF_LuxR_autoind-bd_dom_sf"/>
</dbReference>
<dbReference type="SUPFAM" id="SSF46894">
    <property type="entry name" value="C-terminal effector domain of the bipartite response regulators"/>
    <property type="match status" value="1"/>
</dbReference>
<protein>
    <submittedName>
        <fullName evidence="5">Transcriptional regulator</fullName>
    </submittedName>
</protein>
<dbReference type="InterPro" id="IPR005143">
    <property type="entry name" value="TF_LuxR_autoind-bd_dom"/>
</dbReference>
<dbReference type="STRING" id="657014.SAMN04488092_101312"/>
<organism evidence="5 6">
    <name type="scientific">Thalassovita taeanensis</name>
    <dbReference type="NCBI Taxonomy" id="657014"/>
    <lineage>
        <taxon>Bacteria</taxon>
        <taxon>Pseudomonadati</taxon>
        <taxon>Pseudomonadota</taxon>
        <taxon>Alphaproteobacteria</taxon>
        <taxon>Rhodobacterales</taxon>
        <taxon>Roseobacteraceae</taxon>
        <taxon>Thalassovita</taxon>
    </lineage>
</organism>
<dbReference type="InterPro" id="IPR016032">
    <property type="entry name" value="Sig_transdc_resp-reg_C-effctor"/>
</dbReference>
<dbReference type="EMBL" id="FOEP01000001">
    <property type="protein sequence ID" value="SEP59843.1"/>
    <property type="molecule type" value="Genomic_DNA"/>
</dbReference>
<dbReference type="Pfam" id="PF00196">
    <property type="entry name" value="GerE"/>
    <property type="match status" value="1"/>
</dbReference>
<evidence type="ECO:0000256" key="3">
    <source>
        <dbReference type="ARBA" id="ARBA00023163"/>
    </source>
</evidence>
<keyword evidence="1" id="KW-0805">Transcription regulation</keyword>
<reference evidence="5 6" key="1">
    <citation type="submission" date="2016-10" db="EMBL/GenBank/DDBJ databases">
        <authorList>
            <person name="de Groot N.N."/>
        </authorList>
    </citation>
    <scope>NUCLEOTIDE SEQUENCE [LARGE SCALE GENOMIC DNA]</scope>
    <source>
        <strain evidence="5 6">DSM 22007</strain>
    </source>
</reference>
<dbReference type="Pfam" id="PF03472">
    <property type="entry name" value="Autoind_bind"/>
    <property type="match status" value="1"/>
</dbReference>
<dbReference type="GO" id="GO:0006355">
    <property type="term" value="P:regulation of DNA-templated transcription"/>
    <property type="evidence" value="ECO:0007669"/>
    <property type="project" value="InterPro"/>
</dbReference>
<accession>A0A1H8Z682</accession>
<sequence>MKDAAFLELEQALGTTTSGDACWSLCTDAFADIGVSGIGYGVVPLRGEAAAIGNTQAVFFRHSYGPEWEATFGASEVLDNDVTVDLLAAGHSEVFWHQTPEDGISEAQKRQWHIEDDLGMAFGVSLLLVDPRLGSVASGLGLCMSDVAGKDFDRYWQSYGSTARRMAHTLDYAMRGIARDALVQLSPRETDCLTYLAIGLRPDEIAFRLRISPKSLEKYVASAKVKLRARTRDQAVAKALMLGAIRP</sequence>
<feature type="domain" description="HTH luxR-type" evidence="4">
    <location>
        <begin position="178"/>
        <end position="243"/>
    </location>
</feature>
<dbReference type="InterPro" id="IPR000792">
    <property type="entry name" value="Tscrpt_reg_LuxR_C"/>
</dbReference>
<keyword evidence="3" id="KW-0804">Transcription</keyword>
<dbReference type="Gene3D" id="1.10.10.10">
    <property type="entry name" value="Winged helix-like DNA-binding domain superfamily/Winged helix DNA-binding domain"/>
    <property type="match status" value="1"/>
</dbReference>
<dbReference type="AlphaFoldDB" id="A0A1H8Z682"/>
<dbReference type="PANTHER" id="PTHR44688">
    <property type="entry name" value="DNA-BINDING TRANSCRIPTIONAL ACTIVATOR DEVR_DOSR"/>
    <property type="match status" value="1"/>
</dbReference>
<gene>
    <name evidence="5" type="ORF">SAMN04488092_101312</name>
</gene>
<dbReference type="RefSeq" id="WP_090267406.1">
    <property type="nucleotide sequence ID" value="NZ_FOEP01000001.1"/>
</dbReference>
<name>A0A1H8Z682_9RHOB</name>
<dbReference type="InterPro" id="IPR036388">
    <property type="entry name" value="WH-like_DNA-bd_sf"/>
</dbReference>
<dbReference type="Gene3D" id="3.30.450.80">
    <property type="entry name" value="Transcription factor LuxR-like, autoinducer-binding domain"/>
    <property type="match status" value="1"/>
</dbReference>
<dbReference type="CDD" id="cd06170">
    <property type="entry name" value="LuxR_C_like"/>
    <property type="match status" value="1"/>
</dbReference>
<dbReference type="SMART" id="SM00421">
    <property type="entry name" value="HTH_LUXR"/>
    <property type="match status" value="1"/>
</dbReference>
<dbReference type="GO" id="GO:0003677">
    <property type="term" value="F:DNA binding"/>
    <property type="evidence" value="ECO:0007669"/>
    <property type="project" value="UniProtKB-KW"/>
</dbReference>
<proteinExistence type="predicted"/>
<keyword evidence="6" id="KW-1185">Reference proteome</keyword>
<evidence type="ECO:0000256" key="1">
    <source>
        <dbReference type="ARBA" id="ARBA00023015"/>
    </source>
</evidence>
<dbReference type="PROSITE" id="PS50043">
    <property type="entry name" value="HTH_LUXR_2"/>
    <property type="match status" value="1"/>
</dbReference>
<evidence type="ECO:0000259" key="4">
    <source>
        <dbReference type="PROSITE" id="PS50043"/>
    </source>
</evidence>
<evidence type="ECO:0000313" key="6">
    <source>
        <dbReference type="Proteomes" id="UP000198634"/>
    </source>
</evidence>
<dbReference type="OrthoDB" id="7692966at2"/>